<evidence type="ECO:0000256" key="5">
    <source>
        <dbReference type="ARBA" id="ARBA00023136"/>
    </source>
</evidence>
<keyword evidence="9" id="KW-1185">Reference proteome</keyword>
<dbReference type="Proteomes" id="UP001183809">
    <property type="component" value="Unassembled WGS sequence"/>
</dbReference>
<organism evidence="8 9">
    <name type="scientific">Streptomyces gibsoniae</name>
    <dbReference type="NCBI Taxonomy" id="3075529"/>
    <lineage>
        <taxon>Bacteria</taxon>
        <taxon>Bacillati</taxon>
        <taxon>Actinomycetota</taxon>
        <taxon>Actinomycetes</taxon>
        <taxon>Kitasatosporales</taxon>
        <taxon>Streptomycetaceae</taxon>
        <taxon>Streptomyces</taxon>
    </lineage>
</organism>
<evidence type="ECO:0000256" key="6">
    <source>
        <dbReference type="SAM" id="MobiDB-lite"/>
    </source>
</evidence>
<feature type="transmembrane region" description="Helical" evidence="7">
    <location>
        <begin position="372"/>
        <end position="394"/>
    </location>
</feature>
<dbReference type="RefSeq" id="WP_311701381.1">
    <property type="nucleotide sequence ID" value="NZ_JAVREY010000146.1"/>
</dbReference>
<keyword evidence="5 7" id="KW-0472">Membrane</keyword>
<gene>
    <name evidence="8" type="ORF">RM764_44775</name>
</gene>
<dbReference type="EMBL" id="JAVREY010000146">
    <property type="protein sequence ID" value="MDT0469957.1"/>
    <property type="molecule type" value="Genomic_DNA"/>
</dbReference>
<evidence type="ECO:0000256" key="4">
    <source>
        <dbReference type="ARBA" id="ARBA00022989"/>
    </source>
</evidence>
<dbReference type="PANTHER" id="PTHR23513">
    <property type="entry name" value="INTEGRAL MEMBRANE EFFLUX PROTEIN-RELATED"/>
    <property type="match status" value="1"/>
</dbReference>
<dbReference type="SUPFAM" id="SSF103473">
    <property type="entry name" value="MFS general substrate transporter"/>
    <property type="match status" value="1"/>
</dbReference>
<feature type="transmembrane region" description="Helical" evidence="7">
    <location>
        <begin position="99"/>
        <end position="127"/>
    </location>
</feature>
<dbReference type="Gene3D" id="1.20.1250.20">
    <property type="entry name" value="MFS general substrate transporter like domains"/>
    <property type="match status" value="1"/>
</dbReference>
<feature type="transmembrane region" description="Helical" evidence="7">
    <location>
        <begin position="348"/>
        <end position="366"/>
    </location>
</feature>
<evidence type="ECO:0000256" key="7">
    <source>
        <dbReference type="SAM" id="Phobius"/>
    </source>
</evidence>
<name>A0ABU2U9N8_9ACTN</name>
<sequence length="445" mass="45516">MTTTPVAPRPATYREVFAVGQFRVLFGSYTLFLIGETVRMLALSVAVYAATGSPLMSALAYAAGFLPYALGGTLLLAFADRWPPRTVMIGYEVLRAAVSAVLAAGLLPVPAMLALVFVTGLPSAVASASRTALLPDLLDGDRYVLGRAVFSMAAGGTQVLGFAAGGMLIAAVGAPGALWITAATCLASAGLLHLRLADHPRRRTGGTAGISETWQVNRALLGRPAVRSLLLAQWLAPALMVGAEGVLVPYAAQAGVPDAAGLLFAAVAAGMFAGNLIVGRLVRPADRERLAGPLALALGLPLLGFALRPAPGYAAILLAVSGFGVAYQLALARRFLDAVPETQRGQAFGLLLTGTMTLQGLAAAAGGALGEAAAPGLVVSLAGAASAIAALTSWRTLSPTPRKPSVTSVWPIGRRCPPVCRRGARQRPARDRGACSCPGGRRRTG</sequence>
<feature type="transmembrane region" description="Helical" evidence="7">
    <location>
        <begin position="148"/>
        <end position="170"/>
    </location>
</feature>
<feature type="transmembrane region" description="Helical" evidence="7">
    <location>
        <begin position="228"/>
        <end position="247"/>
    </location>
</feature>
<comment type="subcellular location">
    <subcellularLocation>
        <location evidence="1">Cell membrane</location>
        <topology evidence="1">Multi-pass membrane protein</topology>
    </subcellularLocation>
</comment>
<comment type="caution">
    <text evidence="8">The sequence shown here is derived from an EMBL/GenBank/DDBJ whole genome shotgun (WGS) entry which is preliminary data.</text>
</comment>
<keyword evidence="3 7" id="KW-0812">Transmembrane</keyword>
<evidence type="ECO:0000313" key="8">
    <source>
        <dbReference type="EMBL" id="MDT0469957.1"/>
    </source>
</evidence>
<reference evidence="9" key="1">
    <citation type="submission" date="2023-07" db="EMBL/GenBank/DDBJ databases">
        <title>30 novel species of actinomycetes from the DSMZ collection.</title>
        <authorList>
            <person name="Nouioui I."/>
        </authorList>
    </citation>
    <scope>NUCLEOTIDE SEQUENCE [LARGE SCALE GENOMIC DNA]</scope>
    <source>
        <strain evidence="9">DSM 41699</strain>
    </source>
</reference>
<evidence type="ECO:0000256" key="1">
    <source>
        <dbReference type="ARBA" id="ARBA00004651"/>
    </source>
</evidence>
<dbReference type="Pfam" id="PF07690">
    <property type="entry name" value="MFS_1"/>
    <property type="match status" value="1"/>
</dbReference>
<dbReference type="CDD" id="cd06173">
    <property type="entry name" value="MFS_MefA_like"/>
    <property type="match status" value="1"/>
</dbReference>
<feature type="region of interest" description="Disordered" evidence="6">
    <location>
        <begin position="423"/>
        <end position="445"/>
    </location>
</feature>
<feature type="transmembrane region" description="Helical" evidence="7">
    <location>
        <begin position="29"/>
        <end position="51"/>
    </location>
</feature>
<accession>A0ABU2U9N8</accession>
<dbReference type="InterPro" id="IPR011701">
    <property type="entry name" value="MFS"/>
</dbReference>
<keyword evidence="4 7" id="KW-1133">Transmembrane helix</keyword>
<keyword evidence="2" id="KW-1003">Cell membrane</keyword>
<dbReference type="PANTHER" id="PTHR23513:SF11">
    <property type="entry name" value="STAPHYLOFERRIN A TRANSPORTER"/>
    <property type="match status" value="1"/>
</dbReference>
<feature type="transmembrane region" description="Helical" evidence="7">
    <location>
        <begin position="313"/>
        <end position="336"/>
    </location>
</feature>
<feature type="transmembrane region" description="Helical" evidence="7">
    <location>
        <begin position="259"/>
        <end position="278"/>
    </location>
</feature>
<proteinExistence type="predicted"/>
<evidence type="ECO:0000256" key="2">
    <source>
        <dbReference type="ARBA" id="ARBA00022475"/>
    </source>
</evidence>
<feature type="transmembrane region" description="Helical" evidence="7">
    <location>
        <begin position="290"/>
        <end position="307"/>
    </location>
</feature>
<dbReference type="InterPro" id="IPR036259">
    <property type="entry name" value="MFS_trans_sf"/>
</dbReference>
<evidence type="ECO:0000256" key="3">
    <source>
        <dbReference type="ARBA" id="ARBA00022692"/>
    </source>
</evidence>
<protein>
    <submittedName>
        <fullName evidence="8">MFS transporter</fullName>
    </submittedName>
</protein>
<feature type="transmembrane region" description="Helical" evidence="7">
    <location>
        <begin position="58"/>
        <end position="79"/>
    </location>
</feature>
<evidence type="ECO:0000313" key="9">
    <source>
        <dbReference type="Proteomes" id="UP001183809"/>
    </source>
</evidence>